<sequence length="327" mass="38196">MKTINRFTIQRSIIFIFVITLSCNQGIKENKAVTNKQKIEKKNKLESVYHKNKNNDTIYSQLIDITNALGGETIKNSNNRFTDTSIKFIGNSVLVDKEKLPFSMENIILEKIVGIGTRYEYFKEYIKEKFDIDINKKSTVNYLNFENDLTYNEGATYIYPYLFFYRINSNNYSPELLTFKLSSPILECIHKSTITLPLNKKFINETYNILDNNCIIEGASDWKYKGKFYYIPLPSKETIDIILTKHYSDSELGRCYILTIKNNKIIDKLYVEGDWDAPNNSGPDYVETTYFEISKDYKISVYTKYNGETTKINYKINDSGKFIELIN</sequence>
<gene>
    <name evidence="1" type="ORF">ETU09_03320</name>
</gene>
<proteinExistence type="predicted"/>
<organism evidence="1 2">
    <name type="scientific">Apibacter muscae</name>
    <dbReference type="NCBI Taxonomy" id="2509004"/>
    <lineage>
        <taxon>Bacteria</taxon>
        <taxon>Pseudomonadati</taxon>
        <taxon>Bacteroidota</taxon>
        <taxon>Flavobacteriia</taxon>
        <taxon>Flavobacteriales</taxon>
        <taxon>Weeksellaceae</taxon>
        <taxon>Apibacter</taxon>
    </lineage>
</organism>
<dbReference type="EMBL" id="SELH01000015">
    <property type="protein sequence ID" value="TWP29263.1"/>
    <property type="molecule type" value="Genomic_DNA"/>
</dbReference>
<dbReference type="PROSITE" id="PS51257">
    <property type="entry name" value="PROKAR_LIPOPROTEIN"/>
    <property type="match status" value="1"/>
</dbReference>
<comment type="caution">
    <text evidence="1">The sequence shown here is derived from an EMBL/GenBank/DDBJ whole genome shotgun (WGS) entry which is preliminary data.</text>
</comment>
<evidence type="ECO:0000313" key="1">
    <source>
        <dbReference type="EMBL" id="TWP29263.1"/>
    </source>
</evidence>
<dbReference type="OrthoDB" id="7059836at2"/>
<evidence type="ECO:0000313" key="2">
    <source>
        <dbReference type="Proteomes" id="UP000319499"/>
    </source>
</evidence>
<keyword evidence="2" id="KW-1185">Reference proteome</keyword>
<accession>A0A563DHD4</accession>
<dbReference type="Proteomes" id="UP000319499">
    <property type="component" value="Unassembled WGS sequence"/>
</dbReference>
<reference evidence="1 2" key="1">
    <citation type="submission" date="2019-02" db="EMBL/GenBank/DDBJ databases">
        <title>Apibacter muscae sp. nov.: a novel member of the house fly microbiota.</title>
        <authorList>
            <person name="Park R."/>
        </authorList>
    </citation>
    <scope>NUCLEOTIDE SEQUENCE [LARGE SCALE GENOMIC DNA]</scope>
    <source>
        <strain evidence="1 2">AL1</strain>
    </source>
</reference>
<protein>
    <submittedName>
        <fullName evidence="1">Uncharacterized protein</fullName>
    </submittedName>
</protein>
<dbReference type="AlphaFoldDB" id="A0A563DHD4"/>
<name>A0A563DHD4_9FLAO</name>
<dbReference type="RefSeq" id="WP_146291893.1">
    <property type="nucleotide sequence ID" value="NZ_SELH01000015.1"/>
</dbReference>